<evidence type="ECO:0000313" key="1">
    <source>
        <dbReference type="EMBL" id="ESL08525.1"/>
    </source>
</evidence>
<evidence type="ECO:0000313" key="2">
    <source>
        <dbReference type="Proteomes" id="UP000031737"/>
    </source>
</evidence>
<dbReference type="Proteomes" id="UP000031737">
    <property type="component" value="Unassembled WGS sequence"/>
</dbReference>
<comment type="caution">
    <text evidence="1">The sequence shown here is derived from an EMBL/GenBank/DDBJ whole genome shotgun (WGS) entry which is preliminary data.</text>
</comment>
<organism evidence="1 2">
    <name type="scientific">Trypanosoma rangeli SC58</name>
    <dbReference type="NCBI Taxonomy" id="429131"/>
    <lineage>
        <taxon>Eukaryota</taxon>
        <taxon>Discoba</taxon>
        <taxon>Euglenozoa</taxon>
        <taxon>Kinetoplastea</taxon>
        <taxon>Metakinetoplastina</taxon>
        <taxon>Trypanosomatida</taxon>
        <taxon>Trypanosomatidae</taxon>
        <taxon>Trypanosoma</taxon>
        <taxon>Herpetosoma</taxon>
    </lineage>
</organism>
<dbReference type="OrthoDB" id="271862at2759"/>
<accession>A0A061J2I0</accession>
<dbReference type="EMBL" id="AUPL01003771">
    <property type="protein sequence ID" value="ESL08525.1"/>
    <property type="molecule type" value="Genomic_DNA"/>
</dbReference>
<dbReference type="VEuPathDB" id="TriTrypDB:TRSC58_03771"/>
<proteinExistence type="predicted"/>
<name>A0A061J2I0_TRYRA</name>
<dbReference type="AlphaFoldDB" id="A0A061J2I0"/>
<reference evidence="1 2" key="1">
    <citation type="submission" date="2013-07" db="EMBL/GenBank/DDBJ databases">
        <authorList>
            <person name="Stoco P.H."/>
            <person name="Wagner G."/>
            <person name="Gerber A."/>
            <person name="Zaha A."/>
            <person name="Thompson C."/>
            <person name="Bartholomeu D.C."/>
            <person name="Luckemeyer D.D."/>
            <person name="Bahia D."/>
            <person name="Loreto E."/>
            <person name="Prestes E.B."/>
            <person name="Lima F.M."/>
            <person name="Rodrigues-Luiz G."/>
            <person name="Vallejo G.A."/>
            <person name="Filho J.F."/>
            <person name="Monteiro K.M."/>
            <person name="Tyler K.M."/>
            <person name="de Almeida L.G."/>
            <person name="Ortiz M.F."/>
            <person name="Siervo M.A."/>
            <person name="de Moraes M.H."/>
            <person name="Cunha O.L."/>
            <person name="Mendonca-Neto R."/>
            <person name="Silva R."/>
            <person name="Teixeira S.M."/>
            <person name="Murta S.M."/>
            <person name="Sincero T.C."/>
            <person name="Mendes T.A."/>
            <person name="Urmenyi T.P."/>
            <person name="Silva V.G."/>
            <person name="da Rocha W.D."/>
            <person name="Andersson B."/>
            <person name="Romanha A.J."/>
            <person name="Steindel M."/>
            <person name="de Vasconcelos A.T."/>
            <person name="Grisard E.C."/>
        </authorList>
    </citation>
    <scope>NUCLEOTIDE SEQUENCE [LARGE SCALE GENOMIC DNA]</scope>
    <source>
        <strain evidence="1 2">SC58</strain>
    </source>
</reference>
<sequence>MQASLSHNTHTLLTAAAAPRCGGMLRLSRLHKTALPKLINEVRRTPAYLRHAPPSLYVTCDFEKAARHTTLLVDASVEGEPPLTNGVYVLASTEGDDLDFRKAQSVLVGLPFAQDASQASRFVDAVLCPALTRSGMAIPFDGIQTIVLPEPHPFAAHTVKEILSRLPQVRFACSSLMAAFLSDTDFFSGVRKHLCENDAHLPAKLIAFADVPQANLHPLEDGAVVPVAGECRKLLVATGDLSRARERWRRERRNKLKHFESYSLFLYDPAFCAMLAPPSAGVHFDWLPFVVHEADANALLPLPDFFSLQKSGGSSLMEVWRLREQVHRVTTALEKFPETQRVLTACYGEVSGDADGYLERLQLTVKKLEELRSRLGRRLATDTVRDMERWSAVMEEKVLKEVVFTNTADKATSDVVLAEYRRWASAAYLGRLSRALVLAAATLPPDALPEPAKEASSSLAAKKDVEGAAGVQLLKRHFEGRGMASLAPVLEREEIDVSVFLAMSPEDCKKVFRATFGVVKKMELLQQELRASH</sequence>
<keyword evidence="2" id="KW-1185">Reference proteome</keyword>
<protein>
    <submittedName>
        <fullName evidence="1">Uncharacterized protein</fullName>
    </submittedName>
</protein>
<gene>
    <name evidence="1" type="ORF">TRSC58_03771</name>
</gene>